<dbReference type="InterPro" id="IPR051914">
    <property type="entry name" value="FAD-linked_OxidoTrans_Type4"/>
</dbReference>
<dbReference type="EMBL" id="CP020953">
    <property type="protein sequence ID" value="AWI04307.1"/>
    <property type="molecule type" value="Genomic_DNA"/>
</dbReference>
<comment type="cofactor">
    <cofactor evidence="1">
        <name>FAD</name>
        <dbReference type="ChEBI" id="CHEBI:57692"/>
    </cofactor>
</comment>
<dbReference type="OrthoDB" id="9767256at2"/>
<gene>
    <name evidence="6" type="ORF">B9W14_07280</name>
</gene>
<evidence type="ECO:0000256" key="2">
    <source>
        <dbReference type="ARBA" id="ARBA00022630"/>
    </source>
</evidence>
<dbReference type="GO" id="GO:0071949">
    <property type="term" value="F:FAD binding"/>
    <property type="evidence" value="ECO:0007669"/>
    <property type="project" value="InterPro"/>
</dbReference>
<dbReference type="PANTHER" id="PTHR42934">
    <property type="entry name" value="GLYCOLATE OXIDASE SUBUNIT GLCD"/>
    <property type="match status" value="1"/>
</dbReference>
<dbReference type="InterPro" id="IPR016169">
    <property type="entry name" value="FAD-bd_PCMH_sub2"/>
</dbReference>
<evidence type="ECO:0000313" key="6">
    <source>
        <dbReference type="EMBL" id="AWI04307.1"/>
    </source>
</evidence>
<dbReference type="GO" id="GO:0016491">
    <property type="term" value="F:oxidoreductase activity"/>
    <property type="evidence" value="ECO:0007669"/>
    <property type="project" value="UniProtKB-KW"/>
</dbReference>
<dbReference type="Pfam" id="PF01565">
    <property type="entry name" value="FAD_binding_4"/>
    <property type="match status" value="1"/>
</dbReference>
<dbReference type="InterPro" id="IPR016166">
    <property type="entry name" value="FAD-bd_PCMH"/>
</dbReference>
<dbReference type="RefSeq" id="WP_032079559.1">
    <property type="nucleotide sequence ID" value="NZ_CP020953.1"/>
</dbReference>
<evidence type="ECO:0000256" key="4">
    <source>
        <dbReference type="ARBA" id="ARBA00023002"/>
    </source>
</evidence>
<dbReference type="AlphaFoldDB" id="A0A2U8DNH3"/>
<evidence type="ECO:0000259" key="5">
    <source>
        <dbReference type="PROSITE" id="PS51387"/>
    </source>
</evidence>
<proteinExistence type="predicted"/>
<organism evidence="6 7">
    <name type="scientific">Clostridium drakei</name>
    <dbReference type="NCBI Taxonomy" id="332101"/>
    <lineage>
        <taxon>Bacteria</taxon>
        <taxon>Bacillati</taxon>
        <taxon>Bacillota</taxon>
        <taxon>Clostridia</taxon>
        <taxon>Eubacteriales</taxon>
        <taxon>Clostridiaceae</taxon>
        <taxon>Clostridium</taxon>
    </lineage>
</organism>
<dbReference type="InterPro" id="IPR016164">
    <property type="entry name" value="FAD-linked_Oxase-like_C"/>
</dbReference>
<dbReference type="InterPro" id="IPR006094">
    <property type="entry name" value="Oxid_FAD_bind_N"/>
</dbReference>
<accession>A0A2U8DNH3</accession>
<dbReference type="Gene3D" id="3.30.465.10">
    <property type="match status" value="1"/>
</dbReference>
<dbReference type="Pfam" id="PF02913">
    <property type="entry name" value="FAD-oxidase_C"/>
    <property type="match status" value="1"/>
</dbReference>
<dbReference type="PROSITE" id="PS51387">
    <property type="entry name" value="FAD_PCMH"/>
    <property type="match status" value="1"/>
</dbReference>
<dbReference type="SUPFAM" id="SSF55103">
    <property type="entry name" value="FAD-linked oxidases, C-terminal domain"/>
    <property type="match status" value="1"/>
</dbReference>
<dbReference type="Gene3D" id="3.30.70.2740">
    <property type="match status" value="1"/>
</dbReference>
<dbReference type="InterPro" id="IPR004113">
    <property type="entry name" value="FAD-bd_oxidored_4_C"/>
</dbReference>
<evidence type="ECO:0000313" key="7">
    <source>
        <dbReference type="Proteomes" id="UP000244910"/>
    </source>
</evidence>
<keyword evidence="7" id="KW-1185">Reference proteome</keyword>
<evidence type="ECO:0000256" key="1">
    <source>
        <dbReference type="ARBA" id="ARBA00001974"/>
    </source>
</evidence>
<dbReference type="PANTHER" id="PTHR42934:SF2">
    <property type="entry name" value="GLYCOLATE OXIDASE SUBUNIT GLCD"/>
    <property type="match status" value="1"/>
</dbReference>
<dbReference type="FunFam" id="1.10.45.10:FF:000001">
    <property type="entry name" value="D-lactate dehydrogenase mitochondrial"/>
    <property type="match status" value="1"/>
</dbReference>
<dbReference type="InterPro" id="IPR016171">
    <property type="entry name" value="Vanillyl_alc_oxidase_C-sub2"/>
</dbReference>
<dbReference type="Gene3D" id="3.30.70.2190">
    <property type="match status" value="1"/>
</dbReference>
<keyword evidence="3" id="KW-0274">FAD</keyword>
<dbReference type="InterPro" id="IPR036318">
    <property type="entry name" value="FAD-bd_PCMH-like_sf"/>
</dbReference>
<name>A0A2U8DNH3_9CLOT</name>
<dbReference type="Gene3D" id="1.10.45.10">
    <property type="entry name" value="Vanillyl-alcohol Oxidase, Chain A, domain 4"/>
    <property type="match status" value="1"/>
</dbReference>
<keyword evidence="2" id="KW-0285">Flavoprotein</keyword>
<dbReference type="SUPFAM" id="SSF56176">
    <property type="entry name" value="FAD-binding/transporter-associated domain-like"/>
    <property type="match status" value="1"/>
</dbReference>
<keyword evidence="4" id="KW-0560">Oxidoreductase</keyword>
<feature type="domain" description="FAD-binding PCMH-type" evidence="5">
    <location>
        <begin position="47"/>
        <end position="225"/>
    </location>
</feature>
<reference evidence="7" key="1">
    <citation type="submission" date="2017-04" db="EMBL/GenBank/DDBJ databases">
        <authorList>
            <person name="Song Y."/>
            <person name="Cho B.-K."/>
        </authorList>
    </citation>
    <scope>NUCLEOTIDE SEQUENCE [LARGE SCALE GENOMIC DNA]</scope>
    <source>
        <strain evidence="7">SL1</strain>
    </source>
</reference>
<protein>
    <submittedName>
        <fullName evidence="6">2-hydroxy-acid oxidase</fullName>
    </submittedName>
</protein>
<dbReference type="Proteomes" id="UP000244910">
    <property type="component" value="Chromosome"/>
</dbReference>
<dbReference type="KEGG" id="cdrk:B9W14_07280"/>
<evidence type="ECO:0000256" key="3">
    <source>
        <dbReference type="ARBA" id="ARBA00022827"/>
    </source>
</evidence>
<sequence>MECLCNKEYKKLDKKDIDFLIDILGEDRVYTGENINEDFSHDELGGISKMPEAMVEVLNTEEVSKVMAYAYENNIPVVARGSGTGLVGASVPIHGGIMINLTNMNNILEIDEENLTLTLEPGVLLMEIGKYVEEHDLFYPPDPGEKSATIGGNINTNAGGMRAVKYGVTRDYIRGLEVVLPTGKVIEVGGKIVKNSSGYSIKDLICGSEGTLGIVTKAVLRLLPLPKKAISLLIPFPNLERAINTVPKIIKSKSIPTAIEFMQREVILAAEEFLGKKFPDNSSDAYLLLTFDGNSTADIEKDYEKVANICLEEGALDVYISDTDERKEAVWSARGAFLEAVKATTTEMDECDVVVPRNKVAEFVKYTDELQKKFNVRIRSFGHAGDGNLHVYVLRDDLSKAEWEKKLSDVFECMYKKSRELNGLVSGEHGIGFAKKSYMFEQYGDDYIELMRNIKLAFDPKNILNPGKVCE</sequence>